<dbReference type="EMBL" id="MK500434">
    <property type="protein sequence ID" value="QBK89682.1"/>
    <property type="molecule type" value="Genomic_DNA"/>
</dbReference>
<proteinExistence type="predicted"/>
<feature type="region of interest" description="Disordered" evidence="1">
    <location>
        <begin position="1"/>
        <end position="103"/>
    </location>
</feature>
<evidence type="ECO:0000256" key="1">
    <source>
        <dbReference type="SAM" id="MobiDB-lite"/>
    </source>
</evidence>
<organism evidence="2">
    <name type="scientific">Pithovirus LCPAC001</name>
    <dbReference type="NCBI Taxonomy" id="2506585"/>
    <lineage>
        <taxon>Viruses</taxon>
        <taxon>Pithoviruses</taxon>
    </lineage>
</organism>
<gene>
    <name evidence="2" type="ORF">LCPAC001_01950</name>
</gene>
<feature type="compositionally biased region" description="Basic and acidic residues" evidence="1">
    <location>
        <begin position="71"/>
        <end position="95"/>
    </location>
</feature>
<accession>A0A481Z1T8</accession>
<protein>
    <submittedName>
        <fullName evidence="2">Uncharacterized protein</fullName>
    </submittedName>
</protein>
<sequence>MSASTKNTVTVTPKRKPSLKDVPKRKPVLVRKLPANWSNHNEDSSDEDSSDEETEEFHFGDLPEESDGEPEDSKVETKESDGEPEDSKVETKESEVSIPSNRKQNEEEFLKGLELSKTVTHEFCRRVKPNVHYISKLTDVNDYYDLDNEQYLPGDVVLAGGKKGMPRNVYIVKTMTKVAKITGKDKIEIVINSDFVKCPRLVIKGRTHERTIPDTILDKFGVGYWTSLNPENSFQSKFYTMKRLDHMKKFMKKYEKEPLDVIMSSIQKKYEYPVTIGYLEGIKSM</sequence>
<feature type="compositionally biased region" description="Polar residues" evidence="1">
    <location>
        <begin position="1"/>
        <end position="11"/>
    </location>
</feature>
<feature type="compositionally biased region" description="Acidic residues" evidence="1">
    <location>
        <begin position="44"/>
        <end position="55"/>
    </location>
</feature>
<name>A0A481Z1T8_9VIRU</name>
<reference evidence="2" key="1">
    <citation type="journal article" date="2019" name="MBio">
        <title>Virus Genomes from Deep Sea Sediments Expand the Ocean Megavirome and Support Independent Origins of Viral Gigantism.</title>
        <authorList>
            <person name="Backstrom D."/>
            <person name="Yutin N."/>
            <person name="Jorgensen S.L."/>
            <person name="Dharamshi J."/>
            <person name="Homa F."/>
            <person name="Zaremba-Niedwiedzka K."/>
            <person name="Spang A."/>
            <person name="Wolf Y.I."/>
            <person name="Koonin E.V."/>
            <person name="Ettema T.J."/>
        </authorList>
    </citation>
    <scope>NUCLEOTIDE SEQUENCE</scope>
</reference>
<evidence type="ECO:0000313" key="2">
    <source>
        <dbReference type="EMBL" id="QBK89682.1"/>
    </source>
</evidence>